<dbReference type="Proteomes" id="UP001331761">
    <property type="component" value="Unassembled WGS sequence"/>
</dbReference>
<proteinExistence type="predicted"/>
<evidence type="ECO:0000313" key="3">
    <source>
        <dbReference type="Proteomes" id="UP001331761"/>
    </source>
</evidence>
<feature type="compositionally biased region" description="Polar residues" evidence="1">
    <location>
        <begin position="120"/>
        <end position="140"/>
    </location>
</feature>
<reference evidence="2 3" key="1">
    <citation type="submission" date="2019-10" db="EMBL/GenBank/DDBJ databases">
        <title>Assembly and Annotation for the nematode Trichostrongylus colubriformis.</title>
        <authorList>
            <person name="Martin J."/>
        </authorList>
    </citation>
    <scope>NUCLEOTIDE SEQUENCE [LARGE SCALE GENOMIC DNA]</scope>
    <source>
        <strain evidence="2">G859</strain>
        <tissue evidence="2">Whole worm</tissue>
    </source>
</reference>
<protein>
    <submittedName>
        <fullName evidence="2">RING-type domain-containing protein</fullName>
    </submittedName>
</protein>
<accession>A0AAN8J244</accession>
<keyword evidence="3" id="KW-1185">Reference proteome</keyword>
<dbReference type="AlphaFoldDB" id="A0AAN8J244"/>
<name>A0AAN8J244_TRICO</name>
<evidence type="ECO:0000256" key="1">
    <source>
        <dbReference type="SAM" id="MobiDB-lite"/>
    </source>
</evidence>
<feature type="region of interest" description="Disordered" evidence="1">
    <location>
        <begin position="110"/>
        <end position="177"/>
    </location>
</feature>
<dbReference type="EMBL" id="WIXE01009635">
    <property type="protein sequence ID" value="KAK5978259.1"/>
    <property type="molecule type" value="Genomic_DNA"/>
</dbReference>
<gene>
    <name evidence="2" type="ORF">GCK32_015168</name>
</gene>
<organism evidence="2 3">
    <name type="scientific">Trichostrongylus colubriformis</name>
    <name type="common">Black scour worm</name>
    <dbReference type="NCBI Taxonomy" id="6319"/>
    <lineage>
        <taxon>Eukaryota</taxon>
        <taxon>Metazoa</taxon>
        <taxon>Ecdysozoa</taxon>
        <taxon>Nematoda</taxon>
        <taxon>Chromadorea</taxon>
        <taxon>Rhabditida</taxon>
        <taxon>Rhabditina</taxon>
        <taxon>Rhabditomorpha</taxon>
        <taxon>Strongyloidea</taxon>
        <taxon>Trichostrongylidae</taxon>
        <taxon>Trichostrongylus</taxon>
    </lineage>
</organism>
<evidence type="ECO:0000313" key="2">
    <source>
        <dbReference type="EMBL" id="KAK5978259.1"/>
    </source>
</evidence>
<comment type="caution">
    <text evidence="2">The sequence shown here is derived from an EMBL/GenBank/DDBJ whole genome shotgun (WGS) entry which is preliminary data.</text>
</comment>
<feature type="compositionally biased region" description="Low complexity" evidence="1">
    <location>
        <begin position="141"/>
        <end position="155"/>
    </location>
</feature>
<sequence>MALKNQIVKMNSCTMNLNDLTSDPFLTPVAGKLHGQRSFTTSTPYKHPRHRAEDVTESTMMTTNQTDTSPSFATAGIPLVSMDSGGEISKLARMTSAMCRNTDCSVDDSLRKDVHPRPNFANTDTIFSSSEGSSVHGNVDTSTSNENSSTKTPATKKSKLDIISKTQPLPMKSACPY</sequence>